<dbReference type="Pfam" id="PF00436">
    <property type="entry name" value="SSB"/>
    <property type="match status" value="1"/>
</dbReference>
<evidence type="ECO:0000256" key="3">
    <source>
        <dbReference type="SAM" id="MobiDB-lite"/>
    </source>
</evidence>
<dbReference type="Proteomes" id="UP000198552">
    <property type="component" value="Unassembled WGS sequence"/>
</dbReference>
<reference evidence="5" key="1">
    <citation type="submission" date="2016-10" db="EMBL/GenBank/DDBJ databases">
        <authorList>
            <person name="Varghese N."/>
            <person name="Submissions S."/>
        </authorList>
    </citation>
    <scope>NUCLEOTIDE SEQUENCE [LARGE SCALE GENOMIC DNA]</scope>
    <source>
        <strain evidence="5">EPL6</strain>
    </source>
</reference>
<sequence length="169" mass="17580">MMDALIAGRLHARPEARTSKTGKPFATAKLRAAAGDGANLFVNVIAFEQAAVSALLALDAGDSIAIAGAMTPKVWTDREGTSHPALDVVAHAVLTSYHVTRKRRAMQPEDDGSGDIGAQGYAAGNSPTRVTDAVTRPARDPGAQPNDAAWRAMAPAQQAPLDDGEPLPF</sequence>
<evidence type="ECO:0000256" key="2">
    <source>
        <dbReference type="PROSITE-ProRule" id="PRU00252"/>
    </source>
</evidence>
<protein>
    <submittedName>
        <fullName evidence="4">Single-stranded DNA-binding protein</fullName>
    </submittedName>
</protein>
<gene>
    <name evidence="4" type="ORF">SAMN05428957_10778</name>
</gene>
<name>A0A1G9TZ19_9BURK</name>
<dbReference type="PROSITE" id="PS50935">
    <property type="entry name" value="SSB"/>
    <property type="match status" value="1"/>
</dbReference>
<dbReference type="InterPro" id="IPR012340">
    <property type="entry name" value="NA-bd_OB-fold"/>
</dbReference>
<keyword evidence="1 2" id="KW-0238">DNA-binding</keyword>
<keyword evidence="5" id="KW-1185">Reference proteome</keyword>
<dbReference type="EMBL" id="FNHP01000007">
    <property type="protein sequence ID" value="SDM52841.1"/>
    <property type="molecule type" value="Genomic_DNA"/>
</dbReference>
<dbReference type="CDD" id="cd04496">
    <property type="entry name" value="SSB_OBF"/>
    <property type="match status" value="1"/>
</dbReference>
<evidence type="ECO:0000313" key="5">
    <source>
        <dbReference type="Proteomes" id="UP000198552"/>
    </source>
</evidence>
<accession>A0A1G9TZ19</accession>
<dbReference type="STRING" id="1527607.SAMN05428957_10778"/>
<dbReference type="RefSeq" id="WP_091570773.1">
    <property type="nucleotide sequence ID" value="NZ_FNHP01000007.1"/>
</dbReference>
<proteinExistence type="predicted"/>
<dbReference type="AlphaFoldDB" id="A0A1G9TZ19"/>
<feature type="region of interest" description="Disordered" evidence="3">
    <location>
        <begin position="102"/>
        <end position="169"/>
    </location>
</feature>
<feature type="compositionally biased region" description="Low complexity" evidence="3">
    <location>
        <begin position="148"/>
        <end position="160"/>
    </location>
</feature>
<dbReference type="OrthoDB" id="8813484at2"/>
<dbReference type="SUPFAM" id="SSF50249">
    <property type="entry name" value="Nucleic acid-binding proteins"/>
    <property type="match status" value="1"/>
</dbReference>
<dbReference type="Gene3D" id="2.40.50.140">
    <property type="entry name" value="Nucleic acid-binding proteins"/>
    <property type="match status" value="1"/>
</dbReference>
<dbReference type="GO" id="GO:0003697">
    <property type="term" value="F:single-stranded DNA binding"/>
    <property type="evidence" value="ECO:0007669"/>
    <property type="project" value="InterPro"/>
</dbReference>
<dbReference type="InterPro" id="IPR000424">
    <property type="entry name" value="Primosome_PriB/ssb"/>
</dbReference>
<organism evidence="4 5">
    <name type="scientific">Oryzisolibacter propanilivorax</name>
    <dbReference type="NCBI Taxonomy" id="1527607"/>
    <lineage>
        <taxon>Bacteria</taxon>
        <taxon>Pseudomonadati</taxon>
        <taxon>Pseudomonadota</taxon>
        <taxon>Betaproteobacteria</taxon>
        <taxon>Burkholderiales</taxon>
        <taxon>Comamonadaceae</taxon>
        <taxon>Oryzisolibacter</taxon>
    </lineage>
</organism>
<evidence type="ECO:0000256" key="1">
    <source>
        <dbReference type="ARBA" id="ARBA00023125"/>
    </source>
</evidence>
<evidence type="ECO:0000313" key="4">
    <source>
        <dbReference type="EMBL" id="SDM52841.1"/>
    </source>
</evidence>